<accession>A0A0L8GJZ3</accession>
<dbReference type="AlphaFoldDB" id="A0A0L8GJZ3"/>
<proteinExistence type="predicted"/>
<dbReference type="EMBL" id="KQ421532">
    <property type="protein sequence ID" value="KOF77174.1"/>
    <property type="molecule type" value="Genomic_DNA"/>
</dbReference>
<gene>
    <name evidence="1" type="ORF">OCBIM_22032403mg</name>
</gene>
<protein>
    <submittedName>
        <fullName evidence="1">Uncharacterized protein</fullName>
    </submittedName>
</protein>
<reference evidence="1" key="1">
    <citation type="submission" date="2015-07" db="EMBL/GenBank/DDBJ databases">
        <title>MeaNS - Measles Nucleotide Surveillance Program.</title>
        <authorList>
            <person name="Tran T."/>
            <person name="Druce J."/>
        </authorList>
    </citation>
    <scope>NUCLEOTIDE SEQUENCE</scope>
    <source>
        <strain evidence="1">UCB-OBI-ISO-001</strain>
        <tissue evidence="1">Gonad</tissue>
    </source>
</reference>
<name>A0A0L8GJZ3_OCTBM</name>
<evidence type="ECO:0000313" key="1">
    <source>
        <dbReference type="EMBL" id="KOF77174.1"/>
    </source>
</evidence>
<sequence length="130" mass="15161">MRLRVFVECSATCTLTLRASCSVNEINWNFCSRNQRSASFFFYLLSQHLHIVSIHPVKIYILHLFIQSTSTHCVYLYSQYLHTVPIHPVNIYTLHLIQSTSTHCVYLYSQHLHTASIYTVNIHTLCQSIQ</sequence>
<organism evidence="1">
    <name type="scientific">Octopus bimaculoides</name>
    <name type="common">California two-spotted octopus</name>
    <dbReference type="NCBI Taxonomy" id="37653"/>
    <lineage>
        <taxon>Eukaryota</taxon>
        <taxon>Metazoa</taxon>
        <taxon>Spiralia</taxon>
        <taxon>Lophotrochozoa</taxon>
        <taxon>Mollusca</taxon>
        <taxon>Cephalopoda</taxon>
        <taxon>Coleoidea</taxon>
        <taxon>Octopodiformes</taxon>
        <taxon>Octopoda</taxon>
        <taxon>Incirrata</taxon>
        <taxon>Octopodidae</taxon>
        <taxon>Octopus</taxon>
    </lineage>
</organism>